<dbReference type="Gene3D" id="1.10.10.60">
    <property type="entry name" value="Homeodomain-like"/>
    <property type="match status" value="1"/>
</dbReference>
<dbReference type="Pfam" id="PF12833">
    <property type="entry name" value="HTH_18"/>
    <property type="match status" value="1"/>
</dbReference>
<dbReference type="Proteomes" id="UP001497602">
    <property type="component" value="Unassembled WGS sequence"/>
</dbReference>
<dbReference type="PANTHER" id="PTHR43280">
    <property type="entry name" value="ARAC-FAMILY TRANSCRIPTIONAL REGULATOR"/>
    <property type="match status" value="1"/>
</dbReference>
<dbReference type="PROSITE" id="PS01124">
    <property type="entry name" value="HTH_ARAC_FAMILY_2"/>
    <property type="match status" value="1"/>
</dbReference>
<dbReference type="SMART" id="SM00342">
    <property type="entry name" value="HTH_ARAC"/>
    <property type="match status" value="1"/>
</dbReference>
<dbReference type="InterPro" id="IPR020449">
    <property type="entry name" value="Tscrpt_reg_AraC-type_HTH"/>
</dbReference>
<gene>
    <name evidence="5" type="ORF">T190115A13A_10392</name>
</gene>
<sequence>MESVPHFSTSDFKSQFFTNTKNPDLLFREDADNFFIAPFKAFKNLMLLPVPFYRRSITQVYLVTKGEMKKKCNLNQVTIKKGQAHIWLQDQIAAVDYFSDDIEGFYCHFNIDFLIQSKFTTKVMQDFLPLNNFMESNAITLDADAIATMTSSLKRMHYSYLHDYSPKKIRAYLLSVLYEINDQLPHQPIEKNVINRQTKLVNDFKQLLMDYNTKEQSITFYASKLGVSPNHLNKTVKQFTGKSTKMWMNESLIMGAKVLLKQSNLSIQEIGYTLGFTDPSYFTRFFKKHTGKSPSVFVNEK</sequence>
<dbReference type="InterPro" id="IPR018060">
    <property type="entry name" value="HTH_AraC"/>
</dbReference>
<evidence type="ECO:0000256" key="2">
    <source>
        <dbReference type="ARBA" id="ARBA00023125"/>
    </source>
</evidence>
<organism evidence="5 6">
    <name type="scientific">Tenacibaculum vairaonense</name>
    <dbReference type="NCBI Taxonomy" id="3137860"/>
    <lineage>
        <taxon>Bacteria</taxon>
        <taxon>Pseudomonadati</taxon>
        <taxon>Bacteroidota</taxon>
        <taxon>Flavobacteriia</taxon>
        <taxon>Flavobacteriales</taxon>
        <taxon>Flavobacteriaceae</taxon>
        <taxon>Tenacibaculum</taxon>
    </lineage>
</organism>
<evidence type="ECO:0000313" key="5">
    <source>
        <dbReference type="EMBL" id="CAL2106236.1"/>
    </source>
</evidence>
<comment type="caution">
    <text evidence="5">The sequence shown here is derived from an EMBL/GenBank/DDBJ whole genome shotgun (WGS) entry which is preliminary data.</text>
</comment>
<dbReference type="EMBL" id="CAXJRC010000011">
    <property type="protein sequence ID" value="CAL2106236.1"/>
    <property type="molecule type" value="Genomic_DNA"/>
</dbReference>
<dbReference type="SUPFAM" id="SSF46689">
    <property type="entry name" value="Homeodomain-like"/>
    <property type="match status" value="1"/>
</dbReference>
<keyword evidence="1" id="KW-0805">Transcription regulation</keyword>
<keyword evidence="6" id="KW-1185">Reference proteome</keyword>
<keyword evidence="3" id="KW-0804">Transcription</keyword>
<protein>
    <submittedName>
        <fullName evidence="5">AraC family transcriptional regulator, transcriptional activator of pobA</fullName>
    </submittedName>
</protein>
<feature type="domain" description="HTH araC/xylS-type" evidence="4">
    <location>
        <begin position="202"/>
        <end position="300"/>
    </location>
</feature>
<reference evidence="5 6" key="1">
    <citation type="submission" date="2024-05" db="EMBL/GenBank/DDBJ databases">
        <authorList>
            <person name="Duchaud E."/>
        </authorList>
    </citation>
    <scope>NUCLEOTIDE SEQUENCE [LARGE SCALE GENOMIC DNA]</scope>
    <source>
        <strain evidence="5">Ena-SAMPLE-TAB-13-05-2024-13:56:06:370-140305</strain>
    </source>
</reference>
<evidence type="ECO:0000259" key="4">
    <source>
        <dbReference type="PROSITE" id="PS01124"/>
    </source>
</evidence>
<dbReference type="PANTHER" id="PTHR43280:SF32">
    <property type="entry name" value="TRANSCRIPTIONAL REGULATORY PROTEIN"/>
    <property type="match status" value="1"/>
</dbReference>
<evidence type="ECO:0000313" key="6">
    <source>
        <dbReference type="Proteomes" id="UP001497602"/>
    </source>
</evidence>
<evidence type="ECO:0000256" key="1">
    <source>
        <dbReference type="ARBA" id="ARBA00023015"/>
    </source>
</evidence>
<keyword evidence="2" id="KW-0238">DNA-binding</keyword>
<accession>A0ABM9PKQ8</accession>
<proteinExistence type="predicted"/>
<evidence type="ECO:0000256" key="3">
    <source>
        <dbReference type="ARBA" id="ARBA00023163"/>
    </source>
</evidence>
<dbReference type="InterPro" id="IPR009057">
    <property type="entry name" value="Homeodomain-like_sf"/>
</dbReference>
<dbReference type="PRINTS" id="PR00032">
    <property type="entry name" value="HTHARAC"/>
</dbReference>
<dbReference type="RefSeq" id="WP_348704400.1">
    <property type="nucleotide sequence ID" value="NZ_CAXIYA010000022.1"/>
</dbReference>
<name>A0ABM9PKQ8_9FLAO</name>